<dbReference type="AlphaFoldDB" id="A0A6B9XVU3"/>
<evidence type="ECO:0000313" key="1">
    <source>
        <dbReference type="EMBL" id="QHR91421.1"/>
    </source>
</evidence>
<organism evidence="1">
    <name type="scientific">Picea sitchensis</name>
    <name type="common">Sitka spruce</name>
    <name type="synonym">Pinus sitchensis</name>
    <dbReference type="NCBI Taxonomy" id="3332"/>
    <lineage>
        <taxon>Eukaryota</taxon>
        <taxon>Viridiplantae</taxon>
        <taxon>Streptophyta</taxon>
        <taxon>Embryophyta</taxon>
        <taxon>Tracheophyta</taxon>
        <taxon>Spermatophyta</taxon>
        <taxon>Pinopsida</taxon>
        <taxon>Pinidae</taxon>
        <taxon>Conifers I</taxon>
        <taxon>Pinales</taxon>
        <taxon>Pinaceae</taxon>
        <taxon>Picea</taxon>
    </lineage>
</organism>
<name>A0A6B9XVU3_PICSI</name>
<protein>
    <submittedName>
        <fullName evidence="1">Uncharacterized protein</fullName>
    </submittedName>
</protein>
<sequence>MHLPRPRGLRAYDGLDGMDSLGQLTLGLRVRRHNPHEIEMGRQRKGL</sequence>
<keyword evidence="1" id="KW-0496">Mitochondrion</keyword>
<gene>
    <name evidence="1" type="primary">orf05487</name>
    <name evidence="1" type="ORF">Q903MT_gene5455</name>
</gene>
<reference evidence="1" key="1">
    <citation type="submission" date="2019-03" db="EMBL/GenBank/DDBJ databases">
        <title>Largest Complete Mitochondrial Genome of a Gymnosperm, Sitka Spruce (Picea sitchensis), Indicates Complex Physical Structure.</title>
        <authorList>
            <person name="Jackman S.D."/>
            <person name="Coombe L."/>
            <person name="Warren R."/>
            <person name="Kirk H."/>
            <person name="Trinh E."/>
            <person name="McLeod T."/>
            <person name="Pleasance S."/>
            <person name="Pandoh P."/>
            <person name="Zhao Y."/>
            <person name="Coope R."/>
            <person name="Bousquet J."/>
            <person name="Bohlmann J.C."/>
            <person name="Jones S.J.M."/>
            <person name="Birol I."/>
        </authorList>
    </citation>
    <scope>NUCLEOTIDE SEQUENCE</scope>
    <source>
        <strain evidence="1">Q903</strain>
    </source>
</reference>
<dbReference type="EMBL" id="MK697702">
    <property type="protein sequence ID" value="QHR91421.1"/>
    <property type="molecule type" value="Genomic_DNA"/>
</dbReference>
<geneLocation type="mitochondrion" evidence="1"/>
<accession>A0A6B9XVU3</accession>
<proteinExistence type="predicted"/>